<evidence type="ECO:0000313" key="11">
    <source>
        <dbReference type="Proteomes" id="UP000077266"/>
    </source>
</evidence>
<feature type="transmembrane region" description="Helical" evidence="7">
    <location>
        <begin position="317"/>
        <end position="337"/>
    </location>
</feature>
<feature type="region of interest" description="Disordered" evidence="6">
    <location>
        <begin position="682"/>
        <end position="702"/>
    </location>
</feature>
<feature type="transmembrane region" description="Helical" evidence="7">
    <location>
        <begin position="438"/>
        <end position="463"/>
    </location>
</feature>
<dbReference type="InterPro" id="IPR049452">
    <property type="entry name" value="Anoctamin_TM"/>
</dbReference>
<evidence type="ECO:0000256" key="1">
    <source>
        <dbReference type="ARBA" id="ARBA00004141"/>
    </source>
</evidence>
<evidence type="ECO:0000256" key="4">
    <source>
        <dbReference type="ARBA" id="ARBA00023136"/>
    </source>
</evidence>
<keyword evidence="5" id="KW-0175">Coiled coil</keyword>
<evidence type="ECO:0000313" key="10">
    <source>
        <dbReference type="EMBL" id="KZV98738.1"/>
    </source>
</evidence>
<evidence type="ECO:0000259" key="9">
    <source>
        <dbReference type="Pfam" id="PF20877"/>
    </source>
</evidence>
<gene>
    <name evidence="10" type="ORF">EXIGLDRAFT_669208</name>
</gene>
<accession>A0A165M423</accession>
<feature type="transmembrane region" description="Helical" evidence="7">
    <location>
        <begin position="358"/>
        <end position="384"/>
    </location>
</feature>
<keyword evidence="2 7" id="KW-0812">Transmembrane</keyword>
<evidence type="ECO:0000256" key="3">
    <source>
        <dbReference type="ARBA" id="ARBA00022989"/>
    </source>
</evidence>
<keyword evidence="4 7" id="KW-0472">Membrane</keyword>
<evidence type="ECO:0000256" key="5">
    <source>
        <dbReference type="SAM" id="Coils"/>
    </source>
</evidence>
<feature type="transmembrane region" description="Helical" evidence="7">
    <location>
        <begin position="212"/>
        <end position="231"/>
    </location>
</feature>
<dbReference type="GO" id="GO:0005254">
    <property type="term" value="F:chloride channel activity"/>
    <property type="evidence" value="ECO:0007669"/>
    <property type="project" value="TreeGrafter"/>
</dbReference>
<evidence type="ECO:0000256" key="2">
    <source>
        <dbReference type="ARBA" id="ARBA00022692"/>
    </source>
</evidence>
<dbReference type="Proteomes" id="UP000077266">
    <property type="component" value="Unassembled WGS sequence"/>
</dbReference>
<dbReference type="EMBL" id="KV425915">
    <property type="protein sequence ID" value="KZV98738.1"/>
    <property type="molecule type" value="Genomic_DNA"/>
</dbReference>
<dbReference type="AlphaFoldDB" id="A0A165M423"/>
<evidence type="ECO:0000256" key="6">
    <source>
        <dbReference type="SAM" id="MobiDB-lite"/>
    </source>
</evidence>
<dbReference type="STRING" id="1314781.A0A165M423"/>
<dbReference type="InterPro" id="IPR049456">
    <property type="entry name" value="Anoctamin_N_fung"/>
</dbReference>
<dbReference type="PANTHER" id="PTHR12308:SF73">
    <property type="entry name" value="ANOCTAMIN"/>
    <property type="match status" value="1"/>
</dbReference>
<dbReference type="GO" id="GO:0032541">
    <property type="term" value="C:cortical endoplasmic reticulum"/>
    <property type="evidence" value="ECO:0007669"/>
    <property type="project" value="TreeGrafter"/>
</dbReference>
<keyword evidence="3 7" id="KW-1133">Transmembrane helix</keyword>
<dbReference type="InParanoid" id="A0A165M423"/>
<dbReference type="OrthoDB" id="296386at2759"/>
<feature type="transmembrane region" description="Helical" evidence="7">
    <location>
        <begin position="179"/>
        <end position="206"/>
    </location>
</feature>
<feature type="coiled-coil region" evidence="5">
    <location>
        <begin position="12"/>
        <end position="39"/>
    </location>
</feature>
<feature type="compositionally biased region" description="Basic and acidic residues" evidence="6">
    <location>
        <begin position="686"/>
        <end position="702"/>
    </location>
</feature>
<feature type="transmembrane region" description="Helical" evidence="7">
    <location>
        <begin position="284"/>
        <end position="311"/>
    </location>
</feature>
<feature type="transmembrane region" description="Helical" evidence="7">
    <location>
        <begin position="620"/>
        <end position="642"/>
    </location>
</feature>
<proteinExistence type="predicted"/>
<evidence type="ECO:0000259" key="8">
    <source>
        <dbReference type="Pfam" id="PF04547"/>
    </source>
</evidence>
<dbReference type="GO" id="GO:0016020">
    <property type="term" value="C:membrane"/>
    <property type="evidence" value="ECO:0007669"/>
    <property type="project" value="UniProtKB-SubCell"/>
</dbReference>
<organism evidence="10 11">
    <name type="scientific">Exidia glandulosa HHB12029</name>
    <dbReference type="NCBI Taxonomy" id="1314781"/>
    <lineage>
        <taxon>Eukaryota</taxon>
        <taxon>Fungi</taxon>
        <taxon>Dikarya</taxon>
        <taxon>Basidiomycota</taxon>
        <taxon>Agaricomycotina</taxon>
        <taxon>Agaricomycetes</taxon>
        <taxon>Auriculariales</taxon>
        <taxon>Exidiaceae</taxon>
        <taxon>Exidia</taxon>
    </lineage>
</organism>
<comment type="subcellular location">
    <subcellularLocation>
        <location evidence="1">Membrane</location>
        <topology evidence="1">Multi-pass membrane protein</topology>
    </subcellularLocation>
</comment>
<feature type="transmembrane region" description="Helical" evidence="7">
    <location>
        <begin position="570"/>
        <end position="589"/>
    </location>
</feature>
<dbReference type="InterPro" id="IPR007632">
    <property type="entry name" value="Anoctamin"/>
</dbReference>
<protein>
    <submittedName>
        <fullName evidence="10">DUF590-domain-containing protein</fullName>
    </submittedName>
</protein>
<feature type="domain" description="Anoctamin transmembrane" evidence="8">
    <location>
        <begin position="171"/>
        <end position="648"/>
    </location>
</feature>
<dbReference type="Pfam" id="PF20877">
    <property type="entry name" value="Anoctamin_N"/>
    <property type="match status" value="1"/>
</dbReference>
<reference evidence="10 11" key="1">
    <citation type="journal article" date="2016" name="Mol. Biol. Evol.">
        <title>Comparative Genomics of Early-Diverging Mushroom-Forming Fungi Provides Insights into the Origins of Lignocellulose Decay Capabilities.</title>
        <authorList>
            <person name="Nagy L.G."/>
            <person name="Riley R."/>
            <person name="Tritt A."/>
            <person name="Adam C."/>
            <person name="Daum C."/>
            <person name="Floudas D."/>
            <person name="Sun H."/>
            <person name="Yadav J.S."/>
            <person name="Pangilinan J."/>
            <person name="Larsson K.H."/>
            <person name="Matsuura K."/>
            <person name="Barry K."/>
            <person name="Labutti K."/>
            <person name="Kuo R."/>
            <person name="Ohm R.A."/>
            <person name="Bhattacharya S.S."/>
            <person name="Shirouzu T."/>
            <person name="Yoshinaga Y."/>
            <person name="Martin F.M."/>
            <person name="Grigoriev I.V."/>
            <person name="Hibbett D.S."/>
        </authorList>
    </citation>
    <scope>NUCLEOTIDE SEQUENCE [LARGE SCALE GENOMIC DNA]</scope>
    <source>
        <strain evidence="10 11">HHB12029</strain>
    </source>
</reference>
<keyword evidence="11" id="KW-1185">Reference proteome</keyword>
<dbReference type="FunCoup" id="A0A165M423">
    <property type="interactions" value="86"/>
</dbReference>
<feature type="domain" description="Anoctamin alpha-beta plait" evidence="9">
    <location>
        <begin position="4"/>
        <end position="135"/>
    </location>
</feature>
<name>A0A165M423_EXIGL</name>
<dbReference type="Pfam" id="PF04547">
    <property type="entry name" value="Anoctamin"/>
    <property type="match status" value="1"/>
</dbReference>
<evidence type="ECO:0000256" key="7">
    <source>
        <dbReference type="SAM" id="Phobius"/>
    </source>
</evidence>
<sequence>MPPNVDLVVVFRARKTLSKQEAIDEAKQAEEQYAQLINVLTTAGLRATGRRGDGDEILILVSAPWAKIVELIQRDRHVDFLHGLPASSLPIVTDDLQPSKISPAARIRLLHTHLTSSFIEGGLAIVPKTQAWSRVQSITPLHDDHFNEAWLHSWTREQTGFGLSFPALEKIKDQFGEEVALYFSFLSFYAKSLWFPSGLGLLFFVLGKSYNIVYSLLLCLWAVTFVEWWSIRERVLAIRWGCQGAALVERRRPEFIASVRADDPDDEDFPWWKREVRTLASIPVILAFAAMLATLLTAIFVFEAFITVLYTGPLHEYASFLPTVLFVALVPQVLAMHQKVAERLTNWENHKHRSSHEAALTIKVFALSGVVAYLGLALSAFVYVPFGEQVMTYVHAYVASPSATNESKATPTFAQAQFGRGLSDAHGRLDAGRLQKQMFAYMVTNQIIGVFLEVALPMVLRGVQAARSAGLRRALKSTHVRADDDESEKAFLEDVRRQVSLPDYTVFADYAEMVTQFGYVVLWSTIWPLAPVMAFLNNWLELRGDAFKISKNFRRPIPARRDTVGPWLEALAFIAWLAALTNAALVYMFHPAAPHPADVHIGTAPTQHTAHVSQSSAWDLATPVLLIALSSSHGFFAARVLVRHVLQRLFWERAPEQRLAEKRGREVKEVYLRSVQQEVQTPGAFARDDAEPSQFWERDDAKGELQRRLKEA</sequence>
<dbReference type="PANTHER" id="PTHR12308">
    <property type="entry name" value="ANOCTAMIN"/>
    <property type="match status" value="1"/>
</dbReference>